<dbReference type="RefSeq" id="WP_214477490.1">
    <property type="nucleotide sequence ID" value="NZ_CANKUS010000041.1"/>
</dbReference>
<name>A0ABX8FDA5_9BACI</name>
<keyword evidence="1" id="KW-0472">Membrane</keyword>
<feature type="transmembrane region" description="Helical" evidence="1">
    <location>
        <begin position="45"/>
        <end position="67"/>
    </location>
</feature>
<accession>A0ABX8FDA5</accession>
<sequence>MSVLMNVGIVIYFLIFMVSMFYSLNFHFRKESRDERGKGILDTSYAFSYPIIILGWLIITLTDIYVFPFSLEGYKIAMMFLLTGTNIIHSIILLSLRKLA</sequence>
<organism evidence="2 3">
    <name type="scientific">Cytobacillus gottheilii</name>
    <dbReference type="NCBI Taxonomy" id="859144"/>
    <lineage>
        <taxon>Bacteria</taxon>
        <taxon>Bacillati</taxon>
        <taxon>Bacillota</taxon>
        <taxon>Bacilli</taxon>
        <taxon>Bacillales</taxon>
        <taxon>Bacillaceae</taxon>
        <taxon>Cytobacillus</taxon>
    </lineage>
</organism>
<keyword evidence="3" id="KW-1185">Reference proteome</keyword>
<keyword evidence="1" id="KW-1133">Transmembrane helix</keyword>
<dbReference type="EMBL" id="CP071709">
    <property type="protein sequence ID" value="QVY62110.1"/>
    <property type="molecule type" value="Genomic_DNA"/>
</dbReference>
<reference evidence="2 3" key="1">
    <citation type="submission" date="2021-03" db="EMBL/GenBank/DDBJ databases">
        <title>The first data on the complete genome of the tetrodotoxin-producing bacterium.</title>
        <authorList>
            <person name="Melnikova D.I."/>
            <person name="Nijland R."/>
            <person name="Magarlamov T.Y."/>
        </authorList>
    </citation>
    <scope>NUCLEOTIDE SEQUENCE [LARGE SCALE GENOMIC DNA]</scope>
    <source>
        <strain evidence="2 3">1839</strain>
    </source>
</reference>
<evidence type="ECO:0000256" key="1">
    <source>
        <dbReference type="SAM" id="Phobius"/>
    </source>
</evidence>
<keyword evidence="1" id="KW-0812">Transmembrane</keyword>
<gene>
    <name evidence="2" type="ORF">J1899_03080</name>
</gene>
<evidence type="ECO:0000313" key="3">
    <source>
        <dbReference type="Proteomes" id="UP000679247"/>
    </source>
</evidence>
<feature type="transmembrane region" description="Helical" evidence="1">
    <location>
        <begin position="6"/>
        <end position="24"/>
    </location>
</feature>
<evidence type="ECO:0000313" key="2">
    <source>
        <dbReference type="EMBL" id="QVY62110.1"/>
    </source>
</evidence>
<protein>
    <submittedName>
        <fullName evidence="2">Uncharacterized protein</fullName>
    </submittedName>
</protein>
<proteinExistence type="predicted"/>
<feature type="transmembrane region" description="Helical" evidence="1">
    <location>
        <begin position="73"/>
        <end position="96"/>
    </location>
</feature>
<dbReference type="Proteomes" id="UP000679247">
    <property type="component" value="Chromosome"/>
</dbReference>